<keyword evidence="2" id="KW-1185">Reference proteome</keyword>
<protein>
    <submittedName>
        <fullName evidence="1">Uncharacterized protein</fullName>
    </submittedName>
</protein>
<dbReference type="RefSeq" id="WP_036431287.1">
    <property type="nucleotide sequence ID" value="NZ_AP022567.1"/>
</dbReference>
<evidence type="ECO:0000313" key="2">
    <source>
        <dbReference type="Proteomes" id="UP000465622"/>
    </source>
</evidence>
<accession>A0ABM7HSR4</accession>
<reference evidence="1 2" key="1">
    <citation type="journal article" date="2019" name="Emerg. Microbes Infect.">
        <title>Comprehensive subspecies identification of 175 nontuberculous mycobacteria species based on 7547 genomic profiles.</title>
        <authorList>
            <person name="Matsumoto Y."/>
            <person name="Kinjo T."/>
            <person name="Motooka D."/>
            <person name="Nabeya D."/>
            <person name="Jung N."/>
            <person name="Uechi K."/>
            <person name="Horii T."/>
            <person name="Iida T."/>
            <person name="Fujita J."/>
            <person name="Nakamura S."/>
        </authorList>
    </citation>
    <scope>NUCLEOTIDE SEQUENCE [LARGE SCALE GENOMIC DNA]</scope>
    <source>
        <strain evidence="1 2">JCM 12375</strain>
    </source>
</reference>
<dbReference type="EMBL" id="AP022567">
    <property type="protein sequence ID" value="BBX33604.1"/>
    <property type="molecule type" value="Genomic_DNA"/>
</dbReference>
<sequence>MTDTNEELFAETLDESVARSNAVGDHACRIRVKALKGYPTTSTPKEVRTAAGEAAYEAAAAVFTAAASRFIAEASADETLRVEYEFVADPAHDDELIELRQGLCIQRGVLRWEEIERARRTLFPQWLKAHPEVREEALTRATEAAARAVATS</sequence>
<gene>
    <name evidence="1" type="ORF">MMAGJ_28860</name>
</gene>
<proteinExistence type="predicted"/>
<organism evidence="1 2">
    <name type="scientific">Mycolicibacterium mageritense</name>
    <name type="common">Mycobacterium mageritense</name>
    <dbReference type="NCBI Taxonomy" id="53462"/>
    <lineage>
        <taxon>Bacteria</taxon>
        <taxon>Bacillati</taxon>
        <taxon>Actinomycetota</taxon>
        <taxon>Actinomycetes</taxon>
        <taxon>Mycobacteriales</taxon>
        <taxon>Mycobacteriaceae</taxon>
        <taxon>Mycolicibacterium</taxon>
    </lineage>
</organism>
<name>A0ABM7HSR4_MYCME</name>
<evidence type="ECO:0000313" key="1">
    <source>
        <dbReference type="EMBL" id="BBX33604.1"/>
    </source>
</evidence>
<dbReference type="Proteomes" id="UP000465622">
    <property type="component" value="Chromosome"/>
</dbReference>